<keyword evidence="5" id="KW-1185">Reference proteome</keyword>
<organism evidence="4 5">
    <name type="scientific">Peribacillus simplex</name>
    <dbReference type="NCBI Taxonomy" id="1478"/>
    <lineage>
        <taxon>Bacteria</taxon>
        <taxon>Bacillati</taxon>
        <taxon>Bacillota</taxon>
        <taxon>Bacilli</taxon>
        <taxon>Bacillales</taxon>
        <taxon>Bacillaceae</taxon>
        <taxon>Peribacillus</taxon>
    </lineage>
</organism>
<evidence type="ECO:0000259" key="3">
    <source>
        <dbReference type="SMART" id="SM00903"/>
    </source>
</evidence>
<dbReference type="PANTHER" id="PTHR30466:SF11">
    <property type="entry name" value="FLAVIN-DEPENDENT MONOOXYGENASE, REDUCTASE SUBUNIT HSAB"/>
    <property type="match status" value="1"/>
</dbReference>
<dbReference type="InterPro" id="IPR050268">
    <property type="entry name" value="NADH-dep_flavin_reductase"/>
</dbReference>
<dbReference type="InterPro" id="IPR012349">
    <property type="entry name" value="Split_barrel_FMN-bd"/>
</dbReference>
<dbReference type="PANTHER" id="PTHR30466">
    <property type="entry name" value="FLAVIN REDUCTASE"/>
    <property type="match status" value="1"/>
</dbReference>
<dbReference type="InterPro" id="IPR002563">
    <property type="entry name" value="Flavin_Rdtase-like_dom"/>
</dbReference>
<dbReference type="RefSeq" id="WP_048679889.1">
    <property type="nucleotide sequence ID" value="NZ_CCXW01000001.1"/>
</dbReference>
<evidence type="ECO:0000256" key="1">
    <source>
        <dbReference type="ARBA" id="ARBA00008898"/>
    </source>
</evidence>
<dbReference type="Gene3D" id="2.30.110.10">
    <property type="entry name" value="Electron Transport, Fmn-binding Protein, Chain A"/>
    <property type="match status" value="1"/>
</dbReference>
<dbReference type="SMART" id="SM00903">
    <property type="entry name" value="Flavin_Reduct"/>
    <property type="match status" value="1"/>
</dbReference>
<evidence type="ECO:0000313" key="4">
    <source>
        <dbReference type="EMBL" id="CEG33214.1"/>
    </source>
</evidence>
<protein>
    <submittedName>
        <fullName evidence="4">Flavoprotein oxygenase</fullName>
    </submittedName>
</protein>
<dbReference type="Proteomes" id="UP000182110">
    <property type="component" value="Unassembled WGS sequence"/>
</dbReference>
<dbReference type="SUPFAM" id="SSF50475">
    <property type="entry name" value="FMN-binding split barrel"/>
    <property type="match status" value="1"/>
</dbReference>
<dbReference type="EMBL" id="CCXW01000001">
    <property type="protein sequence ID" value="CEG33214.1"/>
    <property type="molecule type" value="Genomic_DNA"/>
</dbReference>
<accession>A0AAN2PIT0</accession>
<sequence length="162" mass="17663">MNEVKDRFRESMGRLATGVTIVMTEIDGRPWGLTVSACCSISMEPPLILVSLATKAASTQVIINNNRFSVSVLAEDQVEVAKSGAKAGAPKFFEDFVESKDKINYDVTNALANIHCKVENVVTAGDHTIFIGLVENVELGESKSPLLHFNRQFGEFRTGVKS</sequence>
<dbReference type="GO" id="GO:0042602">
    <property type="term" value="F:riboflavin reductase (NADPH) activity"/>
    <property type="evidence" value="ECO:0007669"/>
    <property type="project" value="TreeGrafter"/>
</dbReference>
<evidence type="ECO:0000313" key="5">
    <source>
        <dbReference type="Proteomes" id="UP000182110"/>
    </source>
</evidence>
<keyword evidence="2" id="KW-0560">Oxidoreductase</keyword>
<feature type="domain" description="Flavin reductase like" evidence="3">
    <location>
        <begin position="12"/>
        <end position="155"/>
    </location>
</feature>
<proteinExistence type="inferred from homology"/>
<gene>
    <name evidence="4" type="ORF">BN1180_03386</name>
</gene>
<dbReference type="Pfam" id="PF01613">
    <property type="entry name" value="Flavin_Reduct"/>
    <property type="match status" value="1"/>
</dbReference>
<comment type="similarity">
    <text evidence="1">Belongs to the non-flavoprotein flavin reductase family.</text>
</comment>
<evidence type="ECO:0000256" key="2">
    <source>
        <dbReference type="ARBA" id="ARBA00023002"/>
    </source>
</evidence>
<comment type="caution">
    <text evidence="4">The sequence shown here is derived from an EMBL/GenBank/DDBJ whole genome shotgun (WGS) entry which is preliminary data.</text>
</comment>
<dbReference type="GO" id="GO:0010181">
    <property type="term" value="F:FMN binding"/>
    <property type="evidence" value="ECO:0007669"/>
    <property type="project" value="InterPro"/>
</dbReference>
<reference evidence="4 5" key="1">
    <citation type="journal article" date="2014" name="Genome Announc.">
        <title>Genome Sequence of Bacillus simplex Strain P558, Isolated from a Human Fecal Sample.</title>
        <authorList>
            <person name="Croce O."/>
            <person name="Hugon P."/>
            <person name="Lagier J.C."/>
            <person name="Bibi F."/>
            <person name="Robert C."/>
            <person name="Azhar E.I."/>
            <person name="Raoult D."/>
            <person name="Fournier P.E."/>
        </authorList>
    </citation>
    <scope>NUCLEOTIDE SEQUENCE [LARGE SCALE GENOMIC DNA]</scope>
    <source>
        <strain evidence="4 5">P558</strain>
    </source>
</reference>
<name>A0AAN2PIT0_9BACI</name>
<dbReference type="AlphaFoldDB" id="A0AAN2PIT0"/>